<evidence type="ECO:0000256" key="2">
    <source>
        <dbReference type="SAM" id="SignalP"/>
    </source>
</evidence>
<name>A0AAD7AMX8_9AGAR</name>
<sequence length="513" mass="53062">MHFLIIAATTLISSGLVVRGSPLPPSTLEQRAAVKFHVLTDAEGAAEGCSKDQIAQIKEGIADAKKLADVAISVLQVPKMEQSNGFFLLFGGSQNAKPNDIIKRFQFVKKLATPDEVASTDAFENSKTDVTFTCVPATDPKASEANANVANIGRATGGGAAPTVNLIRLTPTGLGNTATFTEAAAKLTASGKIQDAFLLGKAPNGKKVAMPFMAFTLVHEIQHVDAMMDNPTIDHFIDEKTGLGETATGLQQVQLQLSDSKKKRNPQNYSFFALYAKSNPEFFSPECFIGTTPPLGAKARRSLGLRIRELFERVTKAKAKAAVKAKPAAKPVAAKPVAKKPVAAKPVAKKPVAAKPVAKPVAKAPVVKKPVAAKPAAKPVAKKPAAKPVAKPVTKAPAAAKPVAKPVAAKPVAKVPVAKKPTAVKPVAKPVTKAPVAKKPVAAKPVAAKPGTKVPPAKPPVSGKKAVPSKAKAVSSAKPSASAAATCKSKTCASCANIKKGIPGDVQNLLGFD</sequence>
<organism evidence="3 4">
    <name type="scientific">Mycena albidolilacea</name>
    <dbReference type="NCBI Taxonomy" id="1033008"/>
    <lineage>
        <taxon>Eukaryota</taxon>
        <taxon>Fungi</taxon>
        <taxon>Dikarya</taxon>
        <taxon>Basidiomycota</taxon>
        <taxon>Agaricomycotina</taxon>
        <taxon>Agaricomycetes</taxon>
        <taxon>Agaricomycetidae</taxon>
        <taxon>Agaricales</taxon>
        <taxon>Marasmiineae</taxon>
        <taxon>Mycenaceae</taxon>
        <taxon>Mycena</taxon>
    </lineage>
</organism>
<evidence type="ECO:0000313" key="4">
    <source>
        <dbReference type="Proteomes" id="UP001218218"/>
    </source>
</evidence>
<dbReference type="GO" id="GO:0008237">
    <property type="term" value="F:metallopeptidase activity"/>
    <property type="evidence" value="ECO:0007669"/>
    <property type="project" value="InterPro"/>
</dbReference>
<keyword evidence="4" id="KW-1185">Reference proteome</keyword>
<proteinExistence type="predicted"/>
<evidence type="ECO:0008006" key="5">
    <source>
        <dbReference type="Google" id="ProtNLM"/>
    </source>
</evidence>
<feature type="signal peptide" evidence="2">
    <location>
        <begin position="1"/>
        <end position="20"/>
    </location>
</feature>
<feature type="chain" id="PRO_5042039437" description="Lysine-specific metallo-endopeptidase domain-containing protein" evidence="2">
    <location>
        <begin position="21"/>
        <end position="513"/>
    </location>
</feature>
<dbReference type="Proteomes" id="UP001218218">
    <property type="component" value="Unassembled WGS sequence"/>
</dbReference>
<comment type="caution">
    <text evidence="3">The sequence shown here is derived from an EMBL/GenBank/DDBJ whole genome shotgun (WGS) entry which is preliminary data.</text>
</comment>
<dbReference type="InterPro" id="IPR024079">
    <property type="entry name" value="MetalloPept_cat_dom_sf"/>
</dbReference>
<accession>A0AAD7AMX8</accession>
<dbReference type="Gene3D" id="3.40.390.10">
    <property type="entry name" value="Collagenase (Catalytic Domain)"/>
    <property type="match status" value="1"/>
</dbReference>
<evidence type="ECO:0000313" key="3">
    <source>
        <dbReference type="EMBL" id="KAJ7363003.1"/>
    </source>
</evidence>
<dbReference type="AlphaFoldDB" id="A0AAD7AMX8"/>
<reference evidence="3" key="1">
    <citation type="submission" date="2023-03" db="EMBL/GenBank/DDBJ databases">
        <title>Massive genome expansion in bonnet fungi (Mycena s.s.) driven by repeated elements and novel gene families across ecological guilds.</title>
        <authorList>
            <consortium name="Lawrence Berkeley National Laboratory"/>
            <person name="Harder C.B."/>
            <person name="Miyauchi S."/>
            <person name="Viragh M."/>
            <person name="Kuo A."/>
            <person name="Thoen E."/>
            <person name="Andreopoulos B."/>
            <person name="Lu D."/>
            <person name="Skrede I."/>
            <person name="Drula E."/>
            <person name="Henrissat B."/>
            <person name="Morin E."/>
            <person name="Kohler A."/>
            <person name="Barry K."/>
            <person name="LaButti K."/>
            <person name="Morin E."/>
            <person name="Salamov A."/>
            <person name="Lipzen A."/>
            <person name="Mereny Z."/>
            <person name="Hegedus B."/>
            <person name="Baldrian P."/>
            <person name="Stursova M."/>
            <person name="Weitz H."/>
            <person name="Taylor A."/>
            <person name="Grigoriev I.V."/>
            <person name="Nagy L.G."/>
            <person name="Martin F."/>
            <person name="Kauserud H."/>
        </authorList>
    </citation>
    <scope>NUCLEOTIDE SEQUENCE</scope>
    <source>
        <strain evidence="3">CBHHK002</strain>
    </source>
</reference>
<keyword evidence="2" id="KW-0732">Signal</keyword>
<gene>
    <name evidence="3" type="ORF">DFH08DRAFT_841862</name>
</gene>
<protein>
    <recommendedName>
        <fullName evidence="5">Lysine-specific metallo-endopeptidase domain-containing protein</fullName>
    </recommendedName>
</protein>
<evidence type="ECO:0000256" key="1">
    <source>
        <dbReference type="SAM" id="MobiDB-lite"/>
    </source>
</evidence>
<dbReference type="EMBL" id="JARIHO010000004">
    <property type="protein sequence ID" value="KAJ7363003.1"/>
    <property type="molecule type" value="Genomic_DNA"/>
</dbReference>
<feature type="region of interest" description="Disordered" evidence="1">
    <location>
        <begin position="444"/>
        <end position="484"/>
    </location>
</feature>